<evidence type="ECO:0000313" key="14">
    <source>
        <dbReference type="EMBL" id="SEH68278.1"/>
    </source>
</evidence>
<dbReference type="InterPro" id="IPR020595">
    <property type="entry name" value="MnmG-rel_CS"/>
</dbReference>
<dbReference type="EMBL" id="FNXF01000002">
    <property type="protein sequence ID" value="SEH68278.1"/>
    <property type="molecule type" value="Genomic_DNA"/>
</dbReference>
<feature type="domain" description="tRNA uridine 5-carboxymethylaminomethyl modification enzyme C-terminal subdomain" evidence="13">
    <location>
        <begin position="546"/>
        <end position="617"/>
    </location>
</feature>
<dbReference type="GO" id="GO:0005829">
    <property type="term" value="C:cytosol"/>
    <property type="evidence" value="ECO:0007669"/>
    <property type="project" value="TreeGrafter"/>
</dbReference>
<dbReference type="InterPro" id="IPR004416">
    <property type="entry name" value="MnmG"/>
</dbReference>
<dbReference type="PANTHER" id="PTHR11806">
    <property type="entry name" value="GLUCOSE INHIBITED DIVISION PROTEIN A"/>
    <property type="match status" value="1"/>
</dbReference>
<dbReference type="Gene3D" id="3.50.50.60">
    <property type="entry name" value="FAD/NAD(P)-binding domain"/>
    <property type="match status" value="2"/>
</dbReference>
<dbReference type="Gene3D" id="1.10.10.1800">
    <property type="entry name" value="tRNA uridine 5-carboxymethylaminomethyl modification enzyme MnmG/GidA"/>
    <property type="match status" value="1"/>
</dbReference>
<evidence type="ECO:0000256" key="5">
    <source>
        <dbReference type="ARBA" id="ARBA00022490"/>
    </source>
</evidence>
<evidence type="ECO:0000256" key="9">
    <source>
        <dbReference type="ARBA" id="ARBA00023027"/>
    </source>
</evidence>
<evidence type="ECO:0000256" key="3">
    <source>
        <dbReference type="ARBA" id="ARBA00007653"/>
    </source>
</evidence>
<feature type="binding site" evidence="12">
    <location>
        <begin position="273"/>
        <end position="287"/>
    </location>
    <ligand>
        <name>NAD(+)</name>
        <dbReference type="ChEBI" id="CHEBI:57540"/>
    </ligand>
</feature>
<keyword evidence="6 12" id="KW-0285">Flavoprotein</keyword>
<dbReference type="SMART" id="SM01228">
    <property type="entry name" value="GIDA_assoc_3"/>
    <property type="match status" value="1"/>
</dbReference>
<proteinExistence type="inferred from homology"/>
<keyword evidence="8 12" id="KW-0274">FAD</keyword>
<keyword evidence="7 12" id="KW-0819">tRNA processing</keyword>
<dbReference type="OrthoDB" id="9815560at2"/>
<comment type="subunit">
    <text evidence="10 12">Homodimer. Heterotetramer of two MnmE and two MnmG subunits.</text>
</comment>
<dbReference type="Proteomes" id="UP000199371">
    <property type="component" value="Unassembled WGS sequence"/>
</dbReference>
<dbReference type="Gene3D" id="1.10.150.570">
    <property type="entry name" value="GidA associated domain, C-terminal subdomain"/>
    <property type="match status" value="1"/>
</dbReference>
<keyword evidence="15" id="KW-1185">Reference proteome</keyword>
<dbReference type="PANTHER" id="PTHR11806:SF0">
    <property type="entry name" value="PROTEIN MTO1 HOMOLOG, MITOCHONDRIAL"/>
    <property type="match status" value="1"/>
</dbReference>
<dbReference type="InterPro" id="IPR040131">
    <property type="entry name" value="MnmG_N"/>
</dbReference>
<dbReference type="GO" id="GO:0050660">
    <property type="term" value="F:flavin adenine dinucleotide binding"/>
    <property type="evidence" value="ECO:0007669"/>
    <property type="project" value="UniProtKB-UniRule"/>
</dbReference>
<dbReference type="InterPro" id="IPR002218">
    <property type="entry name" value="MnmG-rel"/>
</dbReference>
<comment type="subcellular location">
    <subcellularLocation>
        <location evidence="12">Cytoplasm</location>
    </subcellularLocation>
</comment>
<dbReference type="RefSeq" id="WP_092790601.1">
    <property type="nucleotide sequence ID" value="NZ_FNXF01000002.1"/>
</dbReference>
<gene>
    <name evidence="12" type="primary">mnmG</name>
    <name evidence="12" type="synonym">gidA</name>
    <name evidence="14" type="ORF">SAMN05660691_00880</name>
</gene>
<dbReference type="InterPro" id="IPR047001">
    <property type="entry name" value="MnmG_C_subdom"/>
</dbReference>
<dbReference type="GO" id="GO:0030488">
    <property type="term" value="P:tRNA methylation"/>
    <property type="evidence" value="ECO:0007669"/>
    <property type="project" value="TreeGrafter"/>
</dbReference>
<dbReference type="Pfam" id="PF01134">
    <property type="entry name" value="GIDA"/>
    <property type="match status" value="1"/>
</dbReference>
<name>A0A1H6K8X5_9GAMM</name>
<dbReference type="FunFam" id="1.10.10.1800:FF:000001">
    <property type="entry name" value="tRNA uridine 5-carboxymethylaminomethyl modification enzyme MnmG"/>
    <property type="match status" value="1"/>
</dbReference>
<dbReference type="NCBIfam" id="TIGR00136">
    <property type="entry name" value="mnmG_gidA"/>
    <property type="match status" value="1"/>
</dbReference>
<organism evidence="14 15">
    <name type="scientific">Rheinheimera pacifica</name>
    <dbReference type="NCBI Taxonomy" id="173990"/>
    <lineage>
        <taxon>Bacteria</taxon>
        <taxon>Pseudomonadati</taxon>
        <taxon>Pseudomonadota</taxon>
        <taxon>Gammaproteobacteria</taxon>
        <taxon>Chromatiales</taxon>
        <taxon>Chromatiaceae</taxon>
        <taxon>Rheinheimera</taxon>
    </lineage>
</organism>
<protein>
    <recommendedName>
        <fullName evidence="4 12">tRNA uridine 5-carboxymethylaminomethyl modification enzyme MnmG</fullName>
    </recommendedName>
    <alternativeName>
        <fullName evidence="11 12">Glucose-inhibited division protein A</fullName>
    </alternativeName>
</protein>
<evidence type="ECO:0000256" key="10">
    <source>
        <dbReference type="ARBA" id="ARBA00025948"/>
    </source>
</evidence>
<dbReference type="Pfam" id="PF13932">
    <property type="entry name" value="SAM_GIDA_C"/>
    <property type="match status" value="1"/>
</dbReference>
<evidence type="ECO:0000256" key="12">
    <source>
        <dbReference type="HAMAP-Rule" id="MF_00129"/>
    </source>
</evidence>
<evidence type="ECO:0000256" key="8">
    <source>
        <dbReference type="ARBA" id="ARBA00022827"/>
    </source>
</evidence>
<dbReference type="FunFam" id="1.10.150.570:FF:000001">
    <property type="entry name" value="tRNA uridine 5-carboxymethylaminomethyl modification enzyme MnmG"/>
    <property type="match status" value="1"/>
</dbReference>
<evidence type="ECO:0000256" key="7">
    <source>
        <dbReference type="ARBA" id="ARBA00022694"/>
    </source>
</evidence>
<dbReference type="STRING" id="173990.SAMN05660691_00880"/>
<dbReference type="InterPro" id="IPR036188">
    <property type="entry name" value="FAD/NAD-bd_sf"/>
</dbReference>
<keyword evidence="5 12" id="KW-0963">Cytoplasm</keyword>
<dbReference type="InterPro" id="IPR026904">
    <property type="entry name" value="MnmG_C"/>
</dbReference>
<dbReference type="SUPFAM" id="SSF51905">
    <property type="entry name" value="FAD/NAD(P)-binding domain"/>
    <property type="match status" value="1"/>
</dbReference>
<dbReference type="AlphaFoldDB" id="A0A1H6K8X5"/>
<dbReference type="GO" id="GO:0002098">
    <property type="term" value="P:tRNA wobble uridine modification"/>
    <property type="evidence" value="ECO:0007669"/>
    <property type="project" value="InterPro"/>
</dbReference>
<evidence type="ECO:0000256" key="1">
    <source>
        <dbReference type="ARBA" id="ARBA00001974"/>
    </source>
</evidence>
<dbReference type="FunFam" id="3.50.50.60:FF:000002">
    <property type="entry name" value="tRNA uridine 5-carboxymethylaminomethyl modification enzyme MnmG"/>
    <property type="match status" value="1"/>
</dbReference>
<evidence type="ECO:0000313" key="15">
    <source>
        <dbReference type="Proteomes" id="UP000199371"/>
    </source>
</evidence>
<feature type="binding site" evidence="12">
    <location>
        <begin position="13"/>
        <end position="18"/>
    </location>
    <ligand>
        <name>FAD</name>
        <dbReference type="ChEBI" id="CHEBI:57692"/>
    </ligand>
</feature>
<accession>A0A1H6K8X5</accession>
<dbReference type="HAMAP" id="MF_00129">
    <property type="entry name" value="MnmG_GidA"/>
    <property type="match status" value="1"/>
</dbReference>
<sequence>MLYQETFDVIVVGGGHAGTEAALAAARMGRKTLLLTHNVETLGQMSCNPAIGGIGKGHLVKEIDALGGAMAIAADKGGIQFRTLNSSKGPAVRATRAQADRQLYRAAIRTMLENQPNLSIFQQACDDLIVENDQVSGVVTQMGLKFHAKSVVLTVGTFLGGQIHIGLQSHSGGRAGDPPSIALAKRLRELPFRVDRLKTGTPPRIDARTIDFSLMQIQPGDNPTPVFSFMGKQAAHPVQIPCYITYTNENTHDVIRNNLDRSPMYTGVIEGIGPRYCPSIEDKITRFADKDKHQIFIEPEGLTTHEVYPNGISTSLPFDVQLSIVRSIKGMENAHITRPGYAIEYDFFDPRDLKNSLETKFITGLFFAGQINGTTGYEEAGAQGLLAGLNAALFSQGKDSWSPGREQAYLGVLVDDLTTMGTKEPYRMFTSRAEYRLMLREDNADSRLTEKGRELGLVDDVRWAAFNQKMEQIALERQRLKQSWIHPQHTALTKVNALVKTPLSKEASLEELVRRPEINYTDLMQIADLGPGLADPVAAEQVEIQIKYEGYIHRQQDEIAKQQRNEQTLLPQQFDYKQVKGLSNEVIVKLNQTQPQTVGQASRISGITPAAISLLLVYLKKQGLLRKSA</sequence>
<evidence type="ECO:0000259" key="13">
    <source>
        <dbReference type="SMART" id="SM01228"/>
    </source>
</evidence>
<evidence type="ECO:0000256" key="4">
    <source>
        <dbReference type="ARBA" id="ARBA00020461"/>
    </source>
</evidence>
<comment type="cofactor">
    <cofactor evidence="1 12">
        <name>FAD</name>
        <dbReference type="ChEBI" id="CHEBI:57692"/>
    </cofactor>
</comment>
<reference evidence="15" key="1">
    <citation type="submission" date="2016-10" db="EMBL/GenBank/DDBJ databases">
        <authorList>
            <person name="Varghese N."/>
            <person name="Submissions S."/>
        </authorList>
    </citation>
    <scope>NUCLEOTIDE SEQUENCE [LARGE SCALE GENOMIC DNA]</scope>
    <source>
        <strain evidence="15">DSM 17616</strain>
    </source>
</reference>
<evidence type="ECO:0000256" key="6">
    <source>
        <dbReference type="ARBA" id="ARBA00022630"/>
    </source>
</evidence>
<keyword evidence="9 12" id="KW-0520">NAD</keyword>
<dbReference type="PROSITE" id="PS01280">
    <property type="entry name" value="GIDA_1"/>
    <property type="match status" value="1"/>
</dbReference>
<evidence type="ECO:0000256" key="11">
    <source>
        <dbReference type="ARBA" id="ARBA00031800"/>
    </source>
</evidence>
<dbReference type="FunFam" id="3.50.50.60:FF:000010">
    <property type="entry name" value="tRNA uridine 5-carboxymethylaminomethyl modification enzyme MnmG"/>
    <property type="match status" value="1"/>
</dbReference>
<dbReference type="InterPro" id="IPR049312">
    <property type="entry name" value="GIDA_C_N"/>
</dbReference>
<dbReference type="Pfam" id="PF21680">
    <property type="entry name" value="GIDA_C_1st"/>
    <property type="match status" value="1"/>
</dbReference>
<dbReference type="PROSITE" id="PS01281">
    <property type="entry name" value="GIDA_2"/>
    <property type="match status" value="1"/>
</dbReference>
<dbReference type="InterPro" id="IPR044920">
    <property type="entry name" value="MnmG_C_subdom_sf"/>
</dbReference>
<evidence type="ECO:0000256" key="2">
    <source>
        <dbReference type="ARBA" id="ARBA00003717"/>
    </source>
</evidence>
<comment type="caution">
    <text evidence="12">Lacks conserved residue(s) required for the propagation of feature annotation.</text>
</comment>
<comment type="function">
    <text evidence="2 12">NAD-binding protein involved in the addition of a carboxymethylaminomethyl (cmnm) group at the wobble position (U34) of certain tRNAs, forming tRNA-cmnm(5)s(2)U34.</text>
</comment>
<comment type="similarity">
    <text evidence="3 12">Belongs to the MnmG family.</text>
</comment>